<dbReference type="AlphaFoldDB" id="A0A0F9MPA6"/>
<dbReference type="Pfam" id="PF13184">
    <property type="entry name" value="KH_NusA_1st"/>
    <property type="match status" value="1"/>
</dbReference>
<feature type="domain" description="S1 motif" evidence="7">
    <location>
        <begin position="135"/>
        <end position="200"/>
    </location>
</feature>
<keyword evidence="3" id="KW-0889">Transcription antitermination</keyword>
<dbReference type="EMBL" id="LAZR01008462">
    <property type="protein sequence ID" value="KKM78635.1"/>
    <property type="molecule type" value="Genomic_DNA"/>
</dbReference>
<evidence type="ECO:0000256" key="2">
    <source>
        <dbReference type="ARBA" id="ARBA00022490"/>
    </source>
</evidence>
<dbReference type="InterPro" id="IPR030842">
    <property type="entry name" value="TF_NusA_bacterial"/>
</dbReference>
<dbReference type="InterPro" id="IPR058582">
    <property type="entry name" value="KH_NusA_2nd"/>
</dbReference>
<evidence type="ECO:0000256" key="5">
    <source>
        <dbReference type="ARBA" id="ARBA00023015"/>
    </source>
</evidence>
<keyword evidence="4" id="KW-0694">RNA-binding</keyword>
<keyword evidence="1" id="KW-0806">Transcription termination</keyword>
<keyword evidence="6" id="KW-0804">Transcription</keyword>
<dbReference type="Pfam" id="PF26594">
    <property type="entry name" value="KH_NusA_2nd"/>
    <property type="match status" value="1"/>
</dbReference>
<dbReference type="FunFam" id="3.30.300.20:FF:000005">
    <property type="entry name" value="Transcription termination/antitermination protein NusA"/>
    <property type="match status" value="1"/>
</dbReference>
<dbReference type="Gene3D" id="2.40.50.140">
    <property type="entry name" value="Nucleic acid-binding proteins"/>
    <property type="match status" value="1"/>
</dbReference>
<dbReference type="CDD" id="cd04455">
    <property type="entry name" value="S1_NusA"/>
    <property type="match status" value="1"/>
</dbReference>
<dbReference type="InterPro" id="IPR009019">
    <property type="entry name" value="KH_sf_prok-type"/>
</dbReference>
<dbReference type="GO" id="GO:0003700">
    <property type="term" value="F:DNA-binding transcription factor activity"/>
    <property type="evidence" value="ECO:0007669"/>
    <property type="project" value="InterPro"/>
</dbReference>
<accession>A0A0F9MPA6</accession>
<dbReference type="Pfam" id="PF08529">
    <property type="entry name" value="NusA_N"/>
    <property type="match status" value="1"/>
</dbReference>
<dbReference type="SUPFAM" id="SSF50249">
    <property type="entry name" value="Nucleic acid-binding proteins"/>
    <property type="match status" value="1"/>
</dbReference>
<dbReference type="InterPro" id="IPR025249">
    <property type="entry name" value="TF_NusA_KH_1st"/>
</dbReference>
<dbReference type="PROSITE" id="PS50126">
    <property type="entry name" value="S1"/>
    <property type="match status" value="1"/>
</dbReference>
<dbReference type="HAMAP" id="MF_00945_B">
    <property type="entry name" value="NusA_B"/>
    <property type="match status" value="1"/>
</dbReference>
<gene>
    <name evidence="8" type="ORF">LCGC14_1358010</name>
</gene>
<dbReference type="InterPro" id="IPR010213">
    <property type="entry name" value="TF_NusA"/>
</dbReference>
<evidence type="ECO:0000313" key="8">
    <source>
        <dbReference type="EMBL" id="KKM78635.1"/>
    </source>
</evidence>
<dbReference type="SUPFAM" id="SSF54814">
    <property type="entry name" value="Prokaryotic type KH domain (KH-domain type II)"/>
    <property type="match status" value="2"/>
</dbReference>
<organism evidence="8">
    <name type="scientific">marine sediment metagenome</name>
    <dbReference type="NCBI Taxonomy" id="412755"/>
    <lineage>
        <taxon>unclassified sequences</taxon>
        <taxon>metagenomes</taxon>
        <taxon>ecological metagenomes</taxon>
    </lineage>
</organism>
<dbReference type="GO" id="GO:0005829">
    <property type="term" value="C:cytosol"/>
    <property type="evidence" value="ECO:0007669"/>
    <property type="project" value="TreeGrafter"/>
</dbReference>
<dbReference type="SUPFAM" id="SSF69705">
    <property type="entry name" value="Transcription factor NusA, N-terminal domain"/>
    <property type="match status" value="1"/>
</dbReference>
<evidence type="ECO:0000259" key="7">
    <source>
        <dbReference type="PROSITE" id="PS50126"/>
    </source>
</evidence>
<evidence type="ECO:0000256" key="6">
    <source>
        <dbReference type="ARBA" id="ARBA00023163"/>
    </source>
</evidence>
<comment type="caution">
    <text evidence="8">The sequence shown here is derived from an EMBL/GenBank/DDBJ whole genome shotgun (WGS) entry which is preliminary data.</text>
</comment>
<dbReference type="InterPro" id="IPR003029">
    <property type="entry name" value="S1_domain"/>
</dbReference>
<evidence type="ECO:0000256" key="1">
    <source>
        <dbReference type="ARBA" id="ARBA00022472"/>
    </source>
</evidence>
<dbReference type="InterPro" id="IPR012340">
    <property type="entry name" value="NA-bd_OB-fold"/>
</dbReference>
<dbReference type="GO" id="GO:0031564">
    <property type="term" value="P:transcription antitermination"/>
    <property type="evidence" value="ECO:0007669"/>
    <property type="project" value="UniProtKB-KW"/>
</dbReference>
<dbReference type="CDD" id="cd02134">
    <property type="entry name" value="KH-II_NusA_rpt1"/>
    <property type="match status" value="1"/>
</dbReference>
<name>A0A0F9MPA6_9ZZZZ</name>
<dbReference type="SMART" id="SM00316">
    <property type="entry name" value="S1"/>
    <property type="match status" value="1"/>
</dbReference>
<keyword evidence="2" id="KW-0963">Cytoplasm</keyword>
<dbReference type="InterPro" id="IPR015946">
    <property type="entry name" value="KH_dom-like_a/b"/>
</dbReference>
<sequence>MKVNVWNTIVQLSKERGVETNVIVNAIEESLKVASTKYFTHNEKISISFLPEKGELRVYTNKRISENPENLATEISLEDATEINGSKKIGNNIEIDLPSNMLGRIAAQAAKKVIFQKVRDAEQEKIYSIFAPQLGQIVTGVLRRFEQNENMILEVNKTEVLLPCPEKLMDEQFKIGDRVKAVIIHVLKENKGPQVIVSRVDARFLAKLLELEIPEIANGNIEIIDIVREPGERAKVAVLTKEKDIDPIGACIGVRGNRIMAISQELHGEKIDIIEWLEDPIFYAKTALSPAKVGKAFILDKKYNIMQAVVSNDQLSLAIGKKGINVRLASRLIGWKIEIKEDQSQKHLI</sequence>
<evidence type="ECO:0000256" key="4">
    <source>
        <dbReference type="ARBA" id="ARBA00022884"/>
    </source>
</evidence>
<evidence type="ECO:0000256" key="3">
    <source>
        <dbReference type="ARBA" id="ARBA00022814"/>
    </source>
</evidence>
<dbReference type="CDD" id="cd22529">
    <property type="entry name" value="KH-II_NusA_rpt2"/>
    <property type="match status" value="1"/>
</dbReference>
<dbReference type="InterPro" id="IPR036555">
    <property type="entry name" value="NusA_N_sf"/>
</dbReference>
<reference evidence="8" key="1">
    <citation type="journal article" date="2015" name="Nature">
        <title>Complex archaea that bridge the gap between prokaryotes and eukaryotes.</title>
        <authorList>
            <person name="Spang A."/>
            <person name="Saw J.H."/>
            <person name="Jorgensen S.L."/>
            <person name="Zaremba-Niedzwiedzka K."/>
            <person name="Martijn J."/>
            <person name="Lind A.E."/>
            <person name="van Eijk R."/>
            <person name="Schleper C."/>
            <person name="Guy L."/>
            <person name="Ettema T.J."/>
        </authorList>
    </citation>
    <scope>NUCLEOTIDE SEQUENCE</scope>
</reference>
<dbReference type="PANTHER" id="PTHR22648:SF0">
    <property type="entry name" value="TRANSCRIPTION TERMINATION_ANTITERMINATION PROTEIN NUSA"/>
    <property type="match status" value="1"/>
</dbReference>
<dbReference type="PANTHER" id="PTHR22648">
    <property type="entry name" value="TRANSCRIPTION TERMINATION FACTOR NUSA"/>
    <property type="match status" value="1"/>
</dbReference>
<dbReference type="Gene3D" id="3.30.300.20">
    <property type="match status" value="2"/>
</dbReference>
<dbReference type="NCBIfam" id="TIGR01953">
    <property type="entry name" value="NusA"/>
    <property type="match status" value="1"/>
</dbReference>
<dbReference type="FunFam" id="3.30.300.20:FF:000002">
    <property type="entry name" value="Transcription termination/antitermination protein NusA"/>
    <property type="match status" value="1"/>
</dbReference>
<dbReference type="GO" id="GO:0006353">
    <property type="term" value="P:DNA-templated transcription termination"/>
    <property type="evidence" value="ECO:0007669"/>
    <property type="project" value="UniProtKB-KW"/>
</dbReference>
<dbReference type="PROSITE" id="PS50084">
    <property type="entry name" value="KH_TYPE_1"/>
    <property type="match status" value="1"/>
</dbReference>
<protein>
    <recommendedName>
        <fullName evidence="7">S1 motif domain-containing protein</fullName>
    </recommendedName>
</protein>
<dbReference type="InterPro" id="IPR013735">
    <property type="entry name" value="TF_NusA_N"/>
</dbReference>
<dbReference type="Gene3D" id="3.30.1480.10">
    <property type="entry name" value="NusA, N-terminal domain"/>
    <property type="match status" value="1"/>
</dbReference>
<proteinExistence type="inferred from homology"/>
<dbReference type="GO" id="GO:0003723">
    <property type="term" value="F:RNA binding"/>
    <property type="evidence" value="ECO:0007669"/>
    <property type="project" value="UniProtKB-KW"/>
</dbReference>
<keyword evidence="5" id="KW-0805">Transcription regulation</keyword>